<dbReference type="KEGG" id="ssai:N0B31_19345"/>
<dbReference type="SUPFAM" id="SSF53448">
    <property type="entry name" value="Nucleotide-diphospho-sugar transferases"/>
    <property type="match status" value="1"/>
</dbReference>
<evidence type="ECO:0000313" key="3">
    <source>
        <dbReference type="EMBL" id="UWM54258.1"/>
    </source>
</evidence>
<keyword evidence="4" id="KW-1185">Reference proteome</keyword>
<evidence type="ECO:0000259" key="2">
    <source>
        <dbReference type="Pfam" id="PF00535"/>
    </source>
</evidence>
<dbReference type="PANTHER" id="PTHR43685">
    <property type="entry name" value="GLYCOSYLTRANSFERASE"/>
    <property type="match status" value="1"/>
</dbReference>
<protein>
    <submittedName>
        <fullName evidence="3">Glycosyltransferase family 2 protein</fullName>
    </submittedName>
</protein>
<feature type="domain" description="Glycosyltransferase 2-like" evidence="2">
    <location>
        <begin position="25"/>
        <end position="143"/>
    </location>
</feature>
<dbReference type="InterPro" id="IPR001173">
    <property type="entry name" value="Glyco_trans_2-like"/>
</dbReference>
<dbReference type="CDD" id="cd00761">
    <property type="entry name" value="Glyco_tranf_GTA_type"/>
    <property type="match status" value="1"/>
</dbReference>
<accession>A0A9E7UAH2</accession>
<dbReference type="RefSeq" id="WP_260593252.1">
    <property type="nucleotide sequence ID" value="NZ_CP104003.1"/>
</dbReference>
<dbReference type="AlphaFoldDB" id="A0A9E7UAH2"/>
<dbReference type="Pfam" id="PF00535">
    <property type="entry name" value="Glycos_transf_2"/>
    <property type="match status" value="1"/>
</dbReference>
<dbReference type="EMBL" id="CP104003">
    <property type="protein sequence ID" value="UWM54258.1"/>
    <property type="molecule type" value="Genomic_DNA"/>
</dbReference>
<dbReference type="InterPro" id="IPR050834">
    <property type="entry name" value="Glycosyltransf_2"/>
</dbReference>
<organism evidence="3 4">
    <name type="scientific">Salinirubellus salinus</name>
    <dbReference type="NCBI Taxonomy" id="1364945"/>
    <lineage>
        <taxon>Archaea</taxon>
        <taxon>Methanobacteriati</taxon>
        <taxon>Methanobacteriota</taxon>
        <taxon>Stenosarchaea group</taxon>
        <taxon>Halobacteria</taxon>
        <taxon>Halobacteriales</taxon>
        <taxon>Natronomonadaceae</taxon>
        <taxon>Salinirubellus</taxon>
    </lineage>
</organism>
<dbReference type="PANTHER" id="PTHR43685:SF2">
    <property type="entry name" value="GLYCOSYLTRANSFERASE 2-LIKE DOMAIN-CONTAINING PROTEIN"/>
    <property type="match status" value="1"/>
</dbReference>
<dbReference type="Proteomes" id="UP001057580">
    <property type="component" value="Chromosome"/>
</dbReference>
<reference evidence="3" key="1">
    <citation type="submission" date="2022-09" db="EMBL/GenBank/DDBJ databases">
        <title>Diverse halophilic archaea isolated from saline environments.</title>
        <authorList>
            <person name="Cui H.-L."/>
        </authorList>
    </citation>
    <scope>NUCLEOTIDE SEQUENCE</scope>
    <source>
        <strain evidence="3">ZS-35-S2</strain>
    </source>
</reference>
<dbReference type="GeneID" id="74944625"/>
<dbReference type="Gene3D" id="3.90.550.10">
    <property type="entry name" value="Spore Coat Polysaccharide Biosynthesis Protein SpsA, Chain A"/>
    <property type="match status" value="1"/>
</dbReference>
<proteinExistence type="predicted"/>
<feature type="region of interest" description="Disordered" evidence="1">
    <location>
        <begin position="1"/>
        <end position="21"/>
    </location>
</feature>
<dbReference type="InterPro" id="IPR029044">
    <property type="entry name" value="Nucleotide-diphossugar_trans"/>
</dbReference>
<sequence length="322" mass="35409">MVGAARDGESGAGDGDGGERPLVTCVVPTHSRPEGLVRAVESVLAQTYRPLELVVVDDNPAERAVDLLAHLDTDTLERVVYRREGGHSGAGAARNTGVEAARGAYVAFLDDDDAWRPEKVGRQVTALEAAPDAGLCYTGTVELRPDGRREHVPPDVADADLTGELACRNVVGSMSVVCVRTALAREHPFDAAMPAWEDLDWFLRLSRVTRFVRLPEPLVEYDFTSADRLSESFDRTDESHRRFVEKHAPEFSGRAARRLRGWAAFRAGTDAFATGHYPEARRYFLRAVLAYPLESRFYPYLFAAAGGTTTHRLARRVQSLGV</sequence>
<evidence type="ECO:0000256" key="1">
    <source>
        <dbReference type="SAM" id="MobiDB-lite"/>
    </source>
</evidence>
<name>A0A9E7UAH2_9EURY</name>
<gene>
    <name evidence="3" type="ORF">N0B31_19345</name>
</gene>
<evidence type="ECO:0000313" key="4">
    <source>
        <dbReference type="Proteomes" id="UP001057580"/>
    </source>
</evidence>